<keyword evidence="1" id="KW-0812">Transmembrane</keyword>
<organism evidence="2 3">
    <name type="scientific">Ruminococcus callidus ATCC 27760</name>
    <dbReference type="NCBI Taxonomy" id="411473"/>
    <lineage>
        <taxon>Bacteria</taxon>
        <taxon>Bacillati</taxon>
        <taxon>Bacillota</taxon>
        <taxon>Clostridia</taxon>
        <taxon>Eubacteriales</taxon>
        <taxon>Oscillospiraceae</taxon>
        <taxon>Ruminococcus</taxon>
    </lineage>
</organism>
<gene>
    <name evidence="2" type="ORF">RUMCAL_00013</name>
</gene>
<keyword evidence="3" id="KW-1185">Reference proteome</keyword>
<dbReference type="AlphaFoldDB" id="U2KZT1"/>
<dbReference type="HOGENOM" id="CLU_032630_2_1_9"/>
<feature type="transmembrane region" description="Helical" evidence="1">
    <location>
        <begin position="42"/>
        <end position="62"/>
    </location>
</feature>
<comment type="caution">
    <text evidence="2">The sequence shown here is derived from an EMBL/GenBank/DDBJ whole genome shotgun (WGS) entry which is preliminary data.</text>
</comment>
<dbReference type="PATRIC" id="fig|411473.3.peg.11"/>
<keyword evidence="1" id="KW-1133">Transmembrane helix</keyword>
<feature type="transmembrane region" description="Helical" evidence="1">
    <location>
        <begin position="342"/>
        <end position="362"/>
    </location>
</feature>
<keyword evidence="1" id="KW-0472">Membrane</keyword>
<protein>
    <recommendedName>
        <fullName evidence="4">O-antigen polymerase</fullName>
    </recommendedName>
</protein>
<dbReference type="Proteomes" id="UP000016662">
    <property type="component" value="Unassembled WGS sequence"/>
</dbReference>
<proteinExistence type="predicted"/>
<feature type="transmembrane region" description="Helical" evidence="1">
    <location>
        <begin position="151"/>
        <end position="171"/>
    </location>
</feature>
<feature type="transmembrane region" description="Helical" evidence="1">
    <location>
        <begin position="308"/>
        <end position="330"/>
    </location>
</feature>
<feature type="transmembrane region" description="Helical" evidence="1">
    <location>
        <begin position="191"/>
        <end position="214"/>
    </location>
</feature>
<evidence type="ECO:0008006" key="4">
    <source>
        <dbReference type="Google" id="ProtNLM"/>
    </source>
</evidence>
<evidence type="ECO:0000256" key="1">
    <source>
        <dbReference type="SAM" id="Phobius"/>
    </source>
</evidence>
<name>U2KZT1_9FIRM</name>
<feature type="transmembrane region" description="Helical" evidence="1">
    <location>
        <begin position="226"/>
        <end position="247"/>
    </location>
</feature>
<reference evidence="2 3" key="1">
    <citation type="submission" date="2013-07" db="EMBL/GenBank/DDBJ databases">
        <authorList>
            <person name="Weinstock G."/>
            <person name="Sodergren E."/>
            <person name="Wylie T."/>
            <person name="Fulton L."/>
            <person name="Fulton R."/>
            <person name="Fronick C."/>
            <person name="O'Laughlin M."/>
            <person name="Godfrey J."/>
            <person name="Miner T."/>
            <person name="Herter B."/>
            <person name="Appelbaum E."/>
            <person name="Cordes M."/>
            <person name="Lek S."/>
            <person name="Wollam A."/>
            <person name="Pepin K.H."/>
            <person name="Palsikar V.B."/>
            <person name="Mitreva M."/>
            <person name="Wilson R.K."/>
        </authorList>
    </citation>
    <scope>NUCLEOTIDE SEQUENCE [LARGE SCALE GENOMIC DNA]</scope>
    <source>
        <strain evidence="2 3">ATCC 27760</strain>
    </source>
</reference>
<evidence type="ECO:0000313" key="2">
    <source>
        <dbReference type="EMBL" id="ERJ97600.1"/>
    </source>
</evidence>
<dbReference type="RefSeq" id="WP_021680282.1">
    <property type="nucleotide sequence ID" value="NZ_KI260285.1"/>
</dbReference>
<dbReference type="OrthoDB" id="2085113at2"/>
<feature type="transmembrane region" description="Helical" evidence="1">
    <location>
        <begin position="74"/>
        <end position="101"/>
    </location>
</feature>
<accession>U2KZT1</accession>
<sequence length="395" mass="46409">MKKIALCKEYKITFTHEVLYLITFFLFAFVRILDTSLLNIDFLSNVVFIIVCATLAVLWITYDKVSVKKLLCQIIIISAFLLVTITTTRKYLLIYALFLLASNCAEFKKIVKYSLIATLSATCIVMIASQIGIVQDYVFERETEIAHSMGFSYYSAYPYILMFNMLSYMYIRKKSITWIEIAVLLIINQGVYHLSTLRLTYYLTFLIIILYLLVAKMKRIRLNHKAFYVGSFLLYPLMLFITVWSSFQYTHYNLFWRKLDDILSGRLRLQHKAFDLYSVKLFGQYIETNNMTNGVVAQHNYFYIDSGFIYSILGYGILLTFILLFMYSFLLFKACQHNDKVLAIWIVSLAIFTVVNNTWLNIHYNCLLLLFPQIYFKGGRNRRIFQIPKNGRKNI</sequence>
<feature type="transmembrane region" description="Helical" evidence="1">
    <location>
        <begin position="12"/>
        <end position="30"/>
    </location>
</feature>
<dbReference type="STRING" id="411473.RUMCAL_00013"/>
<dbReference type="EMBL" id="AWVF01000001">
    <property type="protein sequence ID" value="ERJ97600.1"/>
    <property type="molecule type" value="Genomic_DNA"/>
</dbReference>
<evidence type="ECO:0000313" key="3">
    <source>
        <dbReference type="Proteomes" id="UP000016662"/>
    </source>
</evidence>
<dbReference type="eggNOG" id="ENOG5032QV8">
    <property type="taxonomic scope" value="Bacteria"/>
</dbReference>
<feature type="transmembrane region" description="Helical" evidence="1">
    <location>
        <begin position="113"/>
        <end position="139"/>
    </location>
</feature>